<reference evidence="1" key="1">
    <citation type="journal article" date="2015" name="Nature">
        <title>Complex archaea that bridge the gap between prokaryotes and eukaryotes.</title>
        <authorList>
            <person name="Spang A."/>
            <person name="Saw J.H."/>
            <person name="Jorgensen S.L."/>
            <person name="Zaremba-Niedzwiedzka K."/>
            <person name="Martijn J."/>
            <person name="Lind A.E."/>
            <person name="van Eijk R."/>
            <person name="Schleper C."/>
            <person name="Guy L."/>
            <person name="Ettema T.J."/>
        </authorList>
    </citation>
    <scope>NUCLEOTIDE SEQUENCE</scope>
</reference>
<protein>
    <submittedName>
        <fullName evidence="1">Uncharacterized protein</fullName>
    </submittedName>
</protein>
<name>A0A0F9H7P5_9ZZZZ</name>
<proteinExistence type="predicted"/>
<sequence>MKLKKCCLCKNKFSGYGNNPAPLESNNKVCCDYCNTKKVIPERIRQFKLKGDYIEK</sequence>
<accession>A0A0F9H7P5</accession>
<evidence type="ECO:0000313" key="1">
    <source>
        <dbReference type="EMBL" id="KKL99001.1"/>
    </source>
</evidence>
<dbReference type="EMBL" id="LAZR01017779">
    <property type="protein sequence ID" value="KKL99001.1"/>
    <property type="molecule type" value="Genomic_DNA"/>
</dbReference>
<organism evidence="1">
    <name type="scientific">marine sediment metagenome</name>
    <dbReference type="NCBI Taxonomy" id="412755"/>
    <lineage>
        <taxon>unclassified sequences</taxon>
        <taxon>metagenomes</taxon>
        <taxon>ecological metagenomes</taxon>
    </lineage>
</organism>
<dbReference type="AlphaFoldDB" id="A0A0F9H7P5"/>
<gene>
    <name evidence="1" type="ORF">LCGC14_1818770</name>
</gene>
<comment type="caution">
    <text evidence="1">The sequence shown here is derived from an EMBL/GenBank/DDBJ whole genome shotgun (WGS) entry which is preliminary data.</text>
</comment>